<dbReference type="AlphaFoldDB" id="A0A4R8FG84"/>
<sequence>MGKATSTSATQLVEKNYKRPIHTFPSSTMRKLRMAGIAEHKTNEYLNEKFMSSSCVMFRRARTLLLCSVSMIALALLFVVI</sequence>
<feature type="transmembrane region" description="Helical" evidence="1">
    <location>
        <begin position="61"/>
        <end position="80"/>
    </location>
</feature>
<keyword evidence="1" id="KW-1133">Transmembrane helix</keyword>
<name>A0A4R8FG84_9GAMM</name>
<accession>A0A4R8FG84</accession>
<reference evidence="2 3" key="1">
    <citation type="submission" date="2019-03" db="EMBL/GenBank/DDBJ databases">
        <title>Freshwater and sediment microbial communities from various areas in North America, analyzing microbe dynamics in response to fracking.</title>
        <authorList>
            <person name="Lamendella R."/>
        </authorList>
    </citation>
    <scope>NUCLEOTIDE SEQUENCE [LARGE SCALE GENOMIC DNA]</scope>
    <source>
        <strain evidence="2 3">6_TX</strain>
    </source>
</reference>
<keyword evidence="1" id="KW-0472">Membrane</keyword>
<gene>
    <name evidence="2" type="ORF">DFO67_1334</name>
</gene>
<dbReference type="Proteomes" id="UP000294489">
    <property type="component" value="Unassembled WGS sequence"/>
</dbReference>
<evidence type="ECO:0000313" key="3">
    <source>
        <dbReference type="Proteomes" id="UP000294489"/>
    </source>
</evidence>
<comment type="caution">
    <text evidence="2">The sequence shown here is derived from an EMBL/GenBank/DDBJ whole genome shotgun (WGS) entry which is preliminary data.</text>
</comment>
<evidence type="ECO:0000313" key="2">
    <source>
        <dbReference type="EMBL" id="TDX21847.1"/>
    </source>
</evidence>
<proteinExistence type="predicted"/>
<evidence type="ECO:0000256" key="1">
    <source>
        <dbReference type="SAM" id="Phobius"/>
    </source>
</evidence>
<keyword evidence="1" id="KW-0812">Transmembrane</keyword>
<protein>
    <submittedName>
        <fullName evidence="2">Uncharacterized protein</fullName>
    </submittedName>
</protein>
<dbReference type="EMBL" id="SOEC01000033">
    <property type="protein sequence ID" value="TDX21847.1"/>
    <property type="molecule type" value="Genomic_DNA"/>
</dbReference>
<organism evidence="2 3">
    <name type="scientific">Modicisalibacter xianhensis</name>
    <dbReference type="NCBI Taxonomy" id="442341"/>
    <lineage>
        <taxon>Bacteria</taxon>
        <taxon>Pseudomonadati</taxon>
        <taxon>Pseudomonadota</taxon>
        <taxon>Gammaproteobacteria</taxon>
        <taxon>Oceanospirillales</taxon>
        <taxon>Halomonadaceae</taxon>
        <taxon>Modicisalibacter</taxon>
    </lineage>
</organism>